<gene>
    <name evidence="1" type="ORF">EV210_12332</name>
</gene>
<sequence>MSDFDIEIETILKSINQLQVNVKNGAIRAVLALTFRQLAELIEYGSEELPLTQRCKSCAHINTHNKCVYFNKPFTGYNDKVICPRLQLSPSKKEKTELNTENKITLF</sequence>
<name>A0A4R1PR14_9FIRM</name>
<organism evidence="1 2">
    <name type="scientific">Anaerospora hongkongensis</name>
    <dbReference type="NCBI Taxonomy" id="244830"/>
    <lineage>
        <taxon>Bacteria</taxon>
        <taxon>Bacillati</taxon>
        <taxon>Bacillota</taxon>
        <taxon>Negativicutes</taxon>
        <taxon>Selenomonadales</taxon>
        <taxon>Sporomusaceae</taxon>
        <taxon>Anaerospora</taxon>
    </lineage>
</organism>
<dbReference type="RefSeq" id="WP_132083532.1">
    <property type="nucleotide sequence ID" value="NZ_SLUI01000023.1"/>
</dbReference>
<accession>A0A4R1PR14</accession>
<evidence type="ECO:0000313" key="2">
    <source>
        <dbReference type="Proteomes" id="UP000295063"/>
    </source>
</evidence>
<comment type="caution">
    <text evidence="1">The sequence shown here is derived from an EMBL/GenBank/DDBJ whole genome shotgun (WGS) entry which is preliminary data.</text>
</comment>
<dbReference type="AlphaFoldDB" id="A0A4R1PR14"/>
<proteinExistence type="predicted"/>
<keyword evidence="2" id="KW-1185">Reference proteome</keyword>
<protein>
    <submittedName>
        <fullName evidence="1">Uncharacterized protein</fullName>
    </submittedName>
</protein>
<dbReference type="EMBL" id="SLUI01000023">
    <property type="protein sequence ID" value="TCL32212.1"/>
    <property type="molecule type" value="Genomic_DNA"/>
</dbReference>
<reference evidence="1 2" key="1">
    <citation type="submission" date="2019-03" db="EMBL/GenBank/DDBJ databases">
        <title>Genomic Encyclopedia of Type Strains, Phase IV (KMG-IV): sequencing the most valuable type-strain genomes for metagenomic binning, comparative biology and taxonomic classification.</title>
        <authorList>
            <person name="Goeker M."/>
        </authorList>
    </citation>
    <scope>NUCLEOTIDE SEQUENCE [LARGE SCALE GENOMIC DNA]</scope>
    <source>
        <strain evidence="1 2">DSM 15969</strain>
    </source>
</reference>
<dbReference type="Proteomes" id="UP000295063">
    <property type="component" value="Unassembled WGS sequence"/>
</dbReference>
<evidence type="ECO:0000313" key="1">
    <source>
        <dbReference type="EMBL" id="TCL32212.1"/>
    </source>
</evidence>